<dbReference type="Gene3D" id="6.10.250.1290">
    <property type="match status" value="1"/>
</dbReference>
<dbReference type="GO" id="GO:0016242">
    <property type="term" value="P:negative regulation of macroautophagy"/>
    <property type="evidence" value="ECO:0007669"/>
    <property type="project" value="TreeGrafter"/>
</dbReference>
<proteinExistence type="predicted"/>
<protein>
    <submittedName>
        <fullName evidence="7">Non-specific serine/threonine protein kinase</fullName>
    </submittedName>
</protein>
<sequence length="2223" mass="251960">MGKERVTPPSSAASPSKQYRPLDAADLNQLQNVYPEIVSELCEIFSHLKHAEVEWRRAKLDEKRIMVMLCSVKQLIKVRNSIFLFHGLQPSLFALFFELLPFADRWVLTVLPNCHYLLLQMAKEFAQTHDHFFANCEIFQSGFADKKQPPHHIGGPTLSTSNLGNISSVSGKHFAKILGSLAELFQSFHLLTSRSQIALIDWLTKISILVVEKFKSVSELREMFNLRSSLLLGPFFSLYSIKSLEVRKNLVKCMYRIKVFNLLRSDEPACKTLSHQFLSKLCQCAEELELEQFRTLWNRIPITFLIGIFGLFSTSSIVKKYSLVDNKRDEITTESQFNLSKMNMEPIEFQMVSDFLFERKCISVLQESSMPQNWLFVAGKSLYESLSNGLDVEDEHKASPTFDENLARQNLRIGELRALATSSASQKLVPCIKNVSPNEREPILNSHEEGNRSSMNSPDGCPAEKRRNLRPEEEWFRVRMLLHSIDMVEKMMGYAVRGSMFKMCAELPLNARQFFSVNFNTCMDWLSRTALPLMGTAYANGHYAQIVRFGSFLFAELDRKCFAASTLDGLHARLDSSMQLALSWIVRALVKLGAPQAVRGVRMWSEAMFGPLHDFSWCHYAELLASARVEEALDGFLGIIHCAKQSKENVPKVHEHVLNAIDSMALMAAGILRLPQSESRIREAIIDSQESNDAECAQDAKLSGLLSHENWNRVLKLSSWDQMNDPMPNVTPTQSATEFKHENWELRNRLLDVESKILSVYEIRQKNTSARQNTGESLFSLQDDLSDLAQFLMFGGHEHIDGLEHSKLAILHAICTGIQHLNPTHQLHSSQHQQHFPHKGQQQHVKQQMRSPTKYSASTPILLEVDFADLLHNYQSNALHRLEIGQMYCGWMHRLYGPQKEHNFVLKKMHGQMAQLAQGLGNSQLADMHLRFVVQNGGPPFSSTAEEFYGNQMHNNNNQFDILPEHHQPPLHGFSNFCIQQQPQRIGNAPIQSIPPGFEPSFYNQQHYSAEDAHNHLSVINNNISFTTLPATQLTKSLLSEDFDGDSLRLLPSEMVTMQQFGIDPASQQGRHLEELIGGCSTYDEFRAQITDQFPLTDLSIQSTTVLMALDQPSFTQFWLSIKHRQYRLYELALNSHLRFLENLSSEKSYVQTVEVILRFIKMLTRQPEWFERIVGFSLDDPSVDTDNQSAWMDRIPVDVWNGLIPQLFACLNHPKPVVVNTIRLLLEQIGQTCKMPLLGKPREDENVRSLQRIALLHGEQWLYALTQFDHQITRLLRSSTPLNEHSFNVNPPDHLLQNGRSSPQIDERLREYMEQEVTCQTEDESDNEKQFWSFFRGHIQAALDTMEQCMLSDPRKAWEPFKKIIAALNKQALKRSSLCLTVSKISTHLGEMTATSVPVPGQDPCKFDHAVTVHKMDKVAFVLPTKTRPKKLSLTGSDGRTYTFLFKGQENLYMDSRLMQLLRICNAIFDDVKNQRPMDMNPAYHCVTYAVTPLGRRSGLIKWVDGAIPLFQIYRKWRLRQLQYLAENEENKQQKMIAAASSAVSNPQVQRGAGKELGGRVPKNVFIEKRKNGGGEKEAEPERPMEQFYSKLKSVLVANCQKTILMTASIGPKSCSKRELWIHAATSDAWWTSTQRFARTAAVSSMLGAFIWLGDRHLDNVLVDLHTGQIVHVDYNICFGKGRTLRVPETVPFRLTENIKTALGPTKCEGTFRQSSERVVEMLRADKQMLLQLMETLKSDPMLDFTFLRSNAELRNKNRHELGDFVVQGISRKLSGFELKRRRNNSNDDSTTSRKSPGLIHLDGEGGSKEKAVGEGDWEEVGTANVAEQVDLLIREATDWDNLALMYEGWTAWVRIFPMGEKALGGHLNKWTLSCALARLEEFDLGSHLDVLKGEKLMQKLLIDEKGHYYFGRNPSDCDFLSEHASCSRVHAVLLYHKLLKRFALVDLESSHGTFVDNVKIPALSPVFLNTDQSFHFGASTRKYYLGEKSLTSGGTGDEMDEDFELENSFSLAQSDLDNVTELNTANNRRIPTISQTLSEARLKLRQRPNVKFNEEEEVINPEEVDPNVGRFRNMVRTAVIPMSNTHRRQRDVEDQLFDFYTPSEPKKKKVPSTASPAGARLSASGCRPGSITLGSLSLNAAPDLELYSPALPSLAAAKIASQATKYGPSPAKSSSRQLLGVVGESVGGAPLAAEAEECPLKKKYAKEAWPADMRRRSGSIL</sequence>
<dbReference type="InterPro" id="IPR050517">
    <property type="entry name" value="DDR_Repair_Kinase"/>
</dbReference>
<evidence type="ECO:0000313" key="6">
    <source>
        <dbReference type="Proteomes" id="UP000050741"/>
    </source>
</evidence>
<dbReference type="Gene3D" id="3.30.1010.10">
    <property type="entry name" value="Phosphatidylinositol 3-kinase Catalytic Subunit, Chain A, domain 4"/>
    <property type="match status" value="1"/>
</dbReference>
<dbReference type="InterPro" id="IPR036940">
    <property type="entry name" value="PI3/4_kinase_cat_sf"/>
</dbReference>
<feature type="domain" description="FHA" evidence="3">
    <location>
        <begin position="1910"/>
        <end position="1962"/>
    </location>
</feature>
<evidence type="ECO:0000256" key="2">
    <source>
        <dbReference type="SAM" id="MobiDB-lite"/>
    </source>
</evidence>
<keyword evidence="1" id="KW-0866">Nonsense-mediated mRNA decay</keyword>
<dbReference type="Gene3D" id="2.60.200.20">
    <property type="match status" value="1"/>
</dbReference>
<dbReference type="InterPro" id="IPR031559">
    <property type="entry name" value="SMG1"/>
</dbReference>
<dbReference type="CDD" id="cd22674">
    <property type="entry name" value="FHA_PPP1R8"/>
    <property type="match status" value="1"/>
</dbReference>
<accession>A0A183BQ12</accession>
<reference evidence="6" key="1">
    <citation type="submission" date="2013-12" db="EMBL/GenBank/DDBJ databases">
        <authorList>
            <person name="Aslett M."/>
        </authorList>
    </citation>
    <scope>NUCLEOTIDE SEQUENCE [LARGE SCALE GENOMIC DNA]</scope>
    <source>
        <strain evidence="6">Lindley</strain>
    </source>
</reference>
<reference evidence="6" key="2">
    <citation type="submission" date="2014-05" db="EMBL/GenBank/DDBJ databases">
        <title>The genome and life-stage specific transcriptomes of Globodera pallida elucidate key aspects of plant parasitism by a cyst nematode.</title>
        <authorList>
            <person name="Cotton J.A."/>
            <person name="Lilley C.J."/>
            <person name="Jones L.M."/>
            <person name="Kikuchi T."/>
            <person name="Reid A.J."/>
            <person name="Thorpe P."/>
            <person name="Tsai I.J."/>
            <person name="Beasley H."/>
            <person name="Blok V."/>
            <person name="Cock P.J.A."/>
            <person name="Van den Akker S.E."/>
            <person name="Holroyd N."/>
            <person name="Hunt M."/>
            <person name="Mantelin S."/>
            <person name="Naghra H."/>
            <person name="Pain A."/>
            <person name="Palomares-Rius J.E."/>
            <person name="Zarowiecki M."/>
            <person name="Berriman M."/>
            <person name="Jones J.T."/>
            <person name="Urwin P.E."/>
        </authorList>
    </citation>
    <scope>NUCLEOTIDE SEQUENCE [LARGE SCALE GENOMIC DNA]</scope>
    <source>
        <strain evidence="6">Lindley</strain>
    </source>
</reference>
<dbReference type="GO" id="GO:0004674">
    <property type="term" value="F:protein serine/threonine kinase activity"/>
    <property type="evidence" value="ECO:0007669"/>
    <property type="project" value="InterPro"/>
</dbReference>
<dbReference type="PANTHER" id="PTHR11139:SF119">
    <property type="entry name" value="SERINE_THREONINE-PROTEIN KINASE SMG1"/>
    <property type="match status" value="1"/>
</dbReference>
<evidence type="ECO:0000259" key="4">
    <source>
        <dbReference type="PROSITE" id="PS50290"/>
    </source>
</evidence>
<feature type="domain" description="FATC" evidence="5">
    <location>
        <begin position="1823"/>
        <end position="1855"/>
    </location>
</feature>
<reference evidence="7" key="3">
    <citation type="submission" date="2016-06" db="UniProtKB">
        <authorList>
            <consortium name="WormBaseParasite"/>
        </authorList>
    </citation>
    <scope>IDENTIFICATION</scope>
</reference>
<dbReference type="Pfam" id="PF02260">
    <property type="entry name" value="FATC"/>
    <property type="match status" value="1"/>
</dbReference>
<feature type="region of interest" description="Disordered" evidence="2">
    <location>
        <begin position="439"/>
        <end position="466"/>
    </location>
</feature>
<evidence type="ECO:0000256" key="1">
    <source>
        <dbReference type="ARBA" id="ARBA00023161"/>
    </source>
</evidence>
<dbReference type="PROSITE" id="PS50290">
    <property type="entry name" value="PI3_4_KINASE_3"/>
    <property type="match status" value="1"/>
</dbReference>
<dbReference type="PROSITE" id="PS50006">
    <property type="entry name" value="FHA_DOMAIN"/>
    <property type="match status" value="1"/>
</dbReference>
<dbReference type="GO" id="GO:0005737">
    <property type="term" value="C:cytoplasm"/>
    <property type="evidence" value="ECO:0007669"/>
    <property type="project" value="TreeGrafter"/>
</dbReference>
<dbReference type="InterPro" id="IPR008984">
    <property type="entry name" value="SMAD_FHA_dom_sf"/>
</dbReference>
<dbReference type="Pfam" id="PF15785">
    <property type="entry name" value="SMG1"/>
    <property type="match status" value="1"/>
</dbReference>
<dbReference type="SMART" id="SM00146">
    <property type="entry name" value="PI3Kc"/>
    <property type="match status" value="1"/>
</dbReference>
<dbReference type="InterPro" id="IPR000403">
    <property type="entry name" value="PI3/4_kinase_cat_dom"/>
</dbReference>
<dbReference type="GO" id="GO:0005634">
    <property type="term" value="C:nucleus"/>
    <property type="evidence" value="ECO:0007669"/>
    <property type="project" value="TreeGrafter"/>
</dbReference>
<feature type="domain" description="PI3K/PI4K catalytic" evidence="4">
    <location>
        <begin position="1417"/>
        <end position="1786"/>
    </location>
</feature>
<evidence type="ECO:0000259" key="5">
    <source>
        <dbReference type="PROSITE" id="PS51190"/>
    </source>
</evidence>
<dbReference type="SUPFAM" id="SSF56112">
    <property type="entry name" value="Protein kinase-like (PK-like)"/>
    <property type="match status" value="1"/>
</dbReference>
<keyword evidence="6" id="KW-1185">Reference proteome</keyword>
<dbReference type="SUPFAM" id="SSF49879">
    <property type="entry name" value="SMAD/FHA domain"/>
    <property type="match status" value="1"/>
</dbReference>
<name>A0A183BQ12_GLOPA</name>
<dbReference type="GO" id="GO:0031932">
    <property type="term" value="C:TORC2 complex"/>
    <property type="evidence" value="ECO:0007669"/>
    <property type="project" value="TreeGrafter"/>
</dbReference>
<organism evidence="6 7">
    <name type="scientific">Globodera pallida</name>
    <name type="common">Potato cyst nematode worm</name>
    <name type="synonym">Heterodera pallida</name>
    <dbReference type="NCBI Taxonomy" id="36090"/>
    <lineage>
        <taxon>Eukaryota</taxon>
        <taxon>Metazoa</taxon>
        <taxon>Ecdysozoa</taxon>
        <taxon>Nematoda</taxon>
        <taxon>Chromadorea</taxon>
        <taxon>Rhabditida</taxon>
        <taxon>Tylenchina</taxon>
        <taxon>Tylenchomorpha</taxon>
        <taxon>Tylenchoidea</taxon>
        <taxon>Heteroderidae</taxon>
        <taxon>Heteroderinae</taxon>
        <taxon>Globodera</taxon>
    </lineage>
</organism>
<feature type="region of interest" description="Disordered" evidence="2">
    <location>
        <begin position="1782"/>
        <end position="1815"/>
    </location>
</feature>
<dbReference type="Proteomes" id="UP000050741">
    <property type="component" value="Unassembled WGS sequence"/>
</dbReference>
<feature type="compositionally biased region" description="Basic and acidic residues" evidence="2">
    <location>
        <begin position="439"/>
        <end position="451"/>
    </location>
</feature>
<feature type="region of interest" description="Disordered" evidence="2">
    <location>
        <begin position="2102"/>
        <end position="2126"/>
    </location>
</feature>
<dbReference type="FunFam" id="2.60.200.20:FF:000019">
    <property type="entry name" value="Nuclear inhibitor of protein phosphatase"/>
    <property type="match status" value="1"/>
</dbReference>
<evidence type="ECO:0000259" key="3">
    <source>
        <dbReference type="PROSITE" id="PS50006"/>
    </source>
</evidence>
<dbReference type="GO" id="GO:0000184">
    <property type="term" value="P:nuclear-transcribed mRNA catabolic process, nonsense-mediated decay"/>
    <property type="evidence" value="ECO:0007669"/>
    <property type="project" value="UniProtKB-KW"/>
</dbReference>
<dbReference type="Gene3D" id="1.10.1070.11">
    <property type="entry name" value="Phosphatidylinositol 3-/4-kinase, catalytic domain"/>
    <property type="match status" value="1"/>
</dbReference>
<dbReference type="GO" id="GO:0031929">
    <property type="term" value="P:TOR signaling"/>
    <property type="evidence" value="ECO:0007669"/>
    <property type="project" value="TreeGrafter"/>
</dbReference>
<feature type="compositionally biased region" description="Basic and acidic residues" evidence="2">
    <location>
        <begin position="1803"/>
        <end position="1815"/>
    </location>
</feature>
<dbReference type="Pfam" id="PF00498">
    <property type="entry name" value="FHA"/>
    <property type="match status" value="1"/>
</dbReference>
<dbReference type="InterPro" id="IPR003152">
    <property type="entry name" value="FATC_dom"/>
</dbReference>
<dbReference type="InterPro" id="IPR011009">
    <property type="entry name" value="Kinase-like_dom_sf"/>
</dbReference>
<dbReference type="WBParaSite" id="GPLIN_000269800">
    <property type="protein sequence ID" value="GPLIN_000269800"/>
    <property type="gene ID" value="GPLIN_000269800"/>
</dbReference>
<dbReference type="SMART" id="SM01343">
    <property type="entry name" value="FATC"/>
    <property type="match status" value="1"/>
</dbReference>
<dbReference type="GO" id="GO:0031931">
    <property type="term" value="C:TORC1 complex"/>
    <property type="evidence" value="ECO:0007669"/>
    <property type="project" value="TreeGrafter"/>
</dbReference>
<dbReference type="SMART" id="SM00240">
    <property type="entry name" value="FHA"/>
    <property type="match status" value="1"/>
</dbReference>
<dbReference type="PROSITE" id="PS51190">
    <property type="entry name" value="FATC"/>
    <property type="match status" value="1"/>
</dbReference>
<evidence type="ECO:0000313" key="7">
    <source>
        <dbReference type="WBParaSite" id="GPLIN_000269800"/>
    </source>
</evidence>
<dbReference type="PANTHER" id="PTHR11139">
    <property type="entry name" value="ATAXIA TELANGIECTASIA MUTATED ATM -RELATED"/>
    <property type="match status" value="1"/>
</dbReference>
<dbReference type="InterPro" id="IPR000253">
    <property type="entry name" value="FHA_dom"/>
</dbReference>
<dbReference type="Pfam" id="PF00454">
    <property type="entry name" value="PI3_PI4_kinase"/>
    <property type="match status" value="1"/>
</dbReference>